<organism evidence="1 2">
    <name type="scientific">Chryseobacterium ginsengisoli</name>
    <dbReference type="NCBI Taxonomy" id="363853"/>
    <lineage>
        <taxon>Bacteria</taxon>
        <taxon>Pseudomonadati</taxon>
        <taxon>Bacteroidota</taxon>
        <taxon>Flavobacteriia</taxon>
        <taxon>Flavobacteriales</taxon>
        <taxon>Weeksellaceae</taxon>
        <taxon>Chryseobacterium group</taxon>
        <taxon>Chryseobacterium</taxon>
    </lineage>
</organism>
<sequence length="82" mass="9552">MYAPSAVTQFTYKFNKENNTDIEKESVEFLDGSPFVTIDFKNTSVELMLEYTYELAGIQEYLGIKRESLLPLKDYPFPPEQK</sequence>
<keyword evidence="2" id="KW-1185">Reference proteome</keyword>
<accession>A0ABP9LQP3</accession>
<name>A0ABP9LQP3_9FLAO</name>
<evidence type="ECO:0000313" key="1">
    <source>
        <dbReference type="EMBL" id="GAA5083605.1"/>
    </source>
</evidence>
<reference evidence="2" key="1">
    <citation type="journal article" date="2019" name="Int. J. Syst. Evol. Microbiol.">
        <title>The Global Catalogue of Microorganisms (GCM) 10K type strain sequencing project: providing services to taxonomists for standard genome sequencing and annotation.</title>
        <authorList>
            <consortium name="The Broad Institute Genomics Platform"/>
            <consortium name="The Broad Institute Genome Sequencing Center for Infectious Disease"/>
            <person name="Wu L."/>
            <person name="Ma J."/>
        </authorList>
    </citation>
    <scope>NUCLEOTIDE SEQUENCE [LARGE SCALE GENOMIC DNA]</scope>
    <source>
        <strain evidence="2">JCM 18019</strain>
    </source>
</reference>
<gene>
    <name evidence="1" type="ORF">GCM10023210_02430</name>
</gene>
<comment type="caution">
    <text evidence="1">The sequence shown here is derived from an EMBL/GenBank/DDBJ whole genome shotgun (WGS) entry which is preliminary data.</text>
</comment>
<evidence type="ECO:0000313" key="2">
    <source>
        <dbReference type="Proteomes" id="UP001500353"/>
    </source>
</evidence>
<dbReference type="Proteomes" id="UP001500353">
    <property type="component" value="Unassembled WGS sequence"/>
</dbReference>
<protein>
    <submittedName>
        <fullName evidence="1">Uncharacterized protein</fullName>
    </submittedName>
</protein>
<proteinExistence type="predicted"/>
<dbReference type="EMBL" id="BAABHX010000001">
    <property type="protein sequence ID" value="GAA5083605.1"/>
    <property type="molecule type" value="Genomic_DNA"/>
</dbReference>